<organism evidence="2 3">
    <name type="scientific">Musa troglodytarum</name>
    <name type="common">fe'i banana</name>
    <dbReference type="NCBI Taxonomy" id="320322"/>
    <lineage>
        <taxon>Eukaryota</taxon>
        <taxon>Viridiplantae</taxon>
        <taxon>Streptophyta</taxon>
        <taxon>Embryophyta</taxon>
        <taxon>Tracheophyta</taxon>
        <taxon>Spermatophyta</taxon>
        <taxon>Magnoliopsida</taxon>
        <taxon>Liliopsida</taxon>
        <taxon>Zingiberales</taxon>
        <taxon>Musaceae</taxon>
        <taxon>Musa</taxon>
    </lineage>
</organism>
<dbReference type="Proteomes" id="UP001055439">
    <property type="component" value="Chromosome 2"/>
</dbReference>
<keyword evidence="3" id="KW-1185">Reference proteome</keyword>
<name>A0A9E7F6M5_9LILI</name>
<dbReference type="EMBL" id="CP097504">
    <property type="protein sequence ID" value="URD89918.1"/>
    <property type="molecule type" value="Genomic_DNA"/>
</dbReference>
<reference evidence="2" key="1">
    <citation type="submission" date="2022-05" db="EMBL/GenBank/DDBJ databases">
        <title>The Musa troglodytarum L. genome provides insights into the mechanism of non-climacteric behaviour and enrichment of carotenoids.</title>
        <authorList>
            <person name="Wang J."/>
        </authorList>
    </citation>
    <scope>NUCLEOTIDE SEQUENCE</scope>
    <source>
        <tissue evidence="2">Leaf</tissue>
    </source>
</reference>
<keyword evidence="1" id="KW-1133">Transmembrane helix</keyword>
<evidence type="ECO:0000313" key="2">
    <source>
        <dbReference type="EMBL" id="URD89918.1"/>
    </source>
</evidence>
<feature type="transmembrane region" description="Helical" evidence="1">
    <location>
        <begin position="6"/>
        <end position="28"/>
    </location>
</feature>
<dbReference type="AlphaFoldDB" id="A0A9E7F6M5"/>
<evidence type="ECO:0000313" key="3">
    <source>
        <dbReference type="Proteomes" id="UP001055439"/>
    </source>
</evidence>
<keyword evidence="1" id="KW-0812">Transmembrane</keyword>
<keyword evidence="1" id="KW-0472">Membrane</keyword>
<evidence type="ECO:0000256" key="1">
    <source>
        <dbReference type="SAM" id="Phobius"/>
    </source>
</evidence>
<proteinExistence type="predicted"/>
<accession>A0A9E7F6M5</accession>
<sequence length="32" mass="3945">MFSIVIETWLILIQTIVRVILRFFMTLVNMRF</sequence>
<protein>
    <submittedName>
        <fullName evidence="2">Uncharacterized protein</fullName>
    </submittedName>
</protein>
<gene>
    <name evidence="2" type="ORF">MUK42_32852</name>
</gene>